<dbReference type="AntiFam" id="ANF00122">
    <property type="entry name" value="Shadow ORF (opposite clpB)"/>
</dbReference>
<sequence length="218" mass="23568">MILTLWWSSYLSLRPLIMAMVSCSDGSLTDIGWKRLSSAASFSMYFRYSSSVVAPTIWSSPRASAGFNIFAASIAPSAAPAPTTVCNSSRNKIICPCASTTSPIISFNLPSNWPRWPVPAKTDARSRENTRLFLSGSGTFPVTIFWASPSTMAVLPTPGSPINTGLFFVLRERMCTTRSISSFLPITGSSLSCFAKAVKSRPCLSSWEVAEVCFCSSL</sequence>
<evidence type="ECO:0000313" key="1">
    <source>
        <dbReference type="EMBL" id="KKU51063.1"/>
    </source>
</evidence>
<organism evidence="1 2">
    <name type="scientific">candidate division WWE3 bacterium GW2011_GWC1_47_10</name>
    <dbReference type="NCBI Taxonomy" id="1619122"/>
    <lineage>
        <taxon>Bacteria</taxon>
        <taxon>Katanobacteria</taxon>
    </lineage>
</organism>
<reference evidence="1 2" key="1">
    <citation type="journal article" date="2015" name="Nature">
        <title>rRNA introns, odd ribosomes, and small enigmatic genomes across a large radiation of phyla.</title>
        <authorList>
            <person name="Brown C.T."/>
            <person name="Hug L.A."/>
            <person name="Thomas B.C."/>
            <person name="Sharon I."/>
            <person name="Castelle C.J."/>
            <person name="Singh A."/>
            <person name="Wilkins M.J."/>
            <person name="Williams K.H."/>
            <person name="Banfield J.F."/>
        </authorList>
    </citation>
    <scope>NUCLEOTIDE SEQUENCE [LARGE SCALE GENOMIC DNA]</scope>
</reference>
<gene>
    <name evidence="1" type="ORF">UX73_C0008G0004</name>
</gene>
<dbReference type="PATRIC" id="fig|1619122.3.peg.186"/>
<dbReference type="STRING" id="1619122.UX73_C0008G0004"/>
<protein>
    <submittedName>
        <fullName evidence="1">Uncharacterized protein</fullName>
    </submittedName>
</protein>
<dbReference type="Proteomes" id="UP000034873">
    <property type="component" value="Unassembled WGS sequence"/>
</dbReference>
<evidence type="ECO:0000313" key="2">
    <source>
        <dbReference type="Proteomes" id="UP000034873"/>
    </source>
</evidence>
<dbReference type="AlphaFoldDB" id="A0A0G1TA25"/>
<comment type="caution">
    <text evidence="1">The sequence shown here is derived from an EMBL/GenBank/DDBJ whole genome shotgun (WGS) entry which is preliminary data.</text>
</comment>
<name>A0A0G1TA25_UNCKA</name>
<proteinExistence type="predicted"/>
<accession>A0A0G1TA25</accession>
<dbReference type="EMBL" id="LCNH01000008">
    <property type="protein sequence ID" value="KKU51063.1"/>
    <property type="molecule type" value="Genomic_DNA"/>
</dbReference>